<feature type="region of interest" description="Disordered" evidence="6">
    <location>
        <begin position="116"/>
        <end position="157"/>
    </location>
</feature>
<dbReference type="PANTHER" id="PTHR42953">
    <property type="entry name" value="HIGH-AFFINITY ZINC UPTAKE SYSTEM PROTEIN ZNUA-RELATED"/>
    <property type="match status" value="1"/>
</dbReference>
<dbReference type="SUPFAM" id="SSF53807">
    <property type="entry name" value="Helical backbone' metal receptor"/>
    <property type="match status" value="1"/>
</dbReference>
<evidence type="ECO:0000313" key="9">
    <source>
        <dbReference type="Proteomes" id="UP001595798"/>
    </source>
</evidence>
<gene>
    <name evidence="8" type="ORF">ACFOZ5_06255</name>
</gene>
<proteinExistence type="inferred from homology"/>
<protein>
    <recommendedName>
        <fullName evidence="2">High-affinity zinc uptake system protein ZnuA</fullName>
    </recommendedName>
</protein>
<sequence length="324" mass="36119">MPALPKTGQTLLLLMCTLLLSTQAFGASGRPQVVTSLKPLELLVHAVAHDQVEVSTLVPSGSSPHTYQLRPSERQRLASADQVFWVGPGMENFLTRLLTGPDFQDRTMALGVIDEEPHDGHEDEHHDHEKEEQKHEEEESDHHSGHDHGGGEDPHIWLDPTLARTMARDIAEQLKTLEGVDASAIDRNLADFNSNVISAEDRIRQQLVPARELDLFTYHDAFRRFAEHYGLSIAGVLTLSPERTPGARHLAGVQNRLASARQPCLLTEPQFDRQWWDSLMDDVDIPLSTWDPLAGNIEASPRGYVLFQQSLADAVLHCLPENAE</sequence>
<dbReference type="RefSeq" id="WP_379886166.1">
    <property type="nucleotide sequence ID" value="NZ_JBHSDI010000010.1"/>
</dbReference>
<evidence type="ECO:0000256" key="5">
    <source>
        <dbReference type="ARBA" id="ARBA00022906"/>
    </source>
</evidence>
<feature type="compositionally biased region" description="Basic and acidic residues" evidence="6">
    <location>
        <begin position="118"/>
        <end position="156"/>
    </location>
</feature>
<feature type="chain" id="PRO_5047067458" description="High-affinity zinc uptake system protein ZnuA" evidence="7">
    <location>
        <begin position="27"/>
        <end position="324"/>
    </location>
</feature>
<evidence type="ECO:0000256" key="1">
    <source>
        <dbReference type="ARBA" id="ARBA00011028"/>
    </source>
</evidence>
<keyword evidence="5" id="KW-0862">Zinc</keyword>
<keyword evidence="4 7" id="KW-0732">Signal</keyword>
<name>A0ABV8QF65_9GAMM</name>
<accession>A0ABV8QF65</accession>
<dbReference type="PANTHER" id="PTHR42953:SF3">
    <property type="entry name" value="HIGH-AFFINITY ZINC UPTAKE SYSTEM PROTEIN ZNUA"/>
    <property type="match status" value="1"/>
</dbReference>
<reference evidence="9" key="1">
    <citation type="journal article" date="2019" name="Int. J. Syst. Evol. Microbiol.">
        <title>The Global Catalogue of Microorganisms (GCM) 10K type strain sequencing project: providing services to taxonomists for standard genome sequencing and annotation.</title>
        <authorList>
            <consortium name="The Broad Institute Genomics Platform"/>
            <consortium name="The Broad Institute Genome Sequencing Center for Infectious Disease"/>
            <person name="Wu L."/>
            <person name="Ma J."/>
        </authorList>
    </citation>
    <scope>NUCLEOTIDE SEQUENCE [LARGE SCALE GENOMIC DNA]</scope>
    <source>
        <strain evidence="9">CECT 7297</strain>
    </source>
</reference>
<keyword evidence="3" id="KW-0813">Transport</keyword>
<dbReference type="Gene3D" id="3.40.50.1980">
    <property type="entry name" value="Nitrogenase molybdenum iron protein domain"/>
    <property type="match status" value="2"/>
</dbReference>
<dbReference type="InterPro" id="IPR006127">
    <property type="entry name" value="ZnuA-like"/>
</dbReference>
<evidence type="ECO:0000256" key="4">
    <source>
        <dbReference type="ARBA" id="ARBA00022729"/>
    </source>
</evidence>
<evidence type="ECO:0000256" key="7">
    <source>
        <dbReference type="SAM" id="SignalP"/>
    </source>
</evidence>
<dbReference type="EMBL" id="JBHSDI010000010">
    <property type="protein sequence ID" value="MFC4258639.1"/>
    <property type="molecule type" value="Genomic_DNA"/>
</dbReference>
<evidence type="ECO:0000313" key="8">
    <source>
        <dbReference type="EMBL" id="MFC4258639.1"/>
    </source>
</evidence>
<dbReference type="InterPro" id="IPR050492">
    <property type="entry name" value="Bact_metal-bind_prot9"/>
</dbReference>
<comment type="similarity">
    <text evidence="1">Belongs to the bacterial solute-binding protein 9 family.</text>
</comment>
<evidence type="ECO:0000256" key="3">
    <source>
        <dbReference type="ARBA" id="ARBA00022448"/>
    </source>
</evidence>
<dbReference type="Pfam" id="PF01297">
    <property type="entry name" value="ZnuA"/>
    <property type="match status" value="1"/>
</dbReference>
<comment type="caution">
    <text evidence="8">The sequence shown here is derived from an EMBL/GenBank/DDBJ whole genome shotgun (WGS) entry which is preliminary data.</text>
</comment>
<evidence type="ECO:0000256" key="6">
    <source>
        <dbReference type="SAM" id="MobiDB-lite"/>
    </source>
</evidence>
<dbReference type="Proteomes" id="UP001595798">
    <property type="component" value="Unassembled WGS sequence"/>
</dbReference>
<evidence type="ECO:0000256" key="2">
    <source>
        <dbReference type="ARBA" id="ARBA00015915"/>
    </source>
</evidence>
<keyword evidence="9" id="KW-1185">Reference proteome</keyword>
<feature type="signal peptide" evidence="7">
    <location>
        <begin position="1"/>
        <end position="26"/>
    </location>
</feature>
<keyword evidence="5" id="KW-0406">Ion transport</keyword>
<keyword evidence="5" id="KW-0864">Zinc transport</keyword>
<organism evidence="8 9">
    <name type="scientific">Marinobacter lacisalsi</name>
    <dbReference type="NCBI Taxonomy" id="475979"/>
    <lineage>
        <taxon>Bacteria</taxon>
        <taxon>Pseudomonadati</taxon>
        <taxon>Pseudomonadota</taxon>
        <taxon>Gammaproteobacteria</taxon>
        <taxon>Pseudomonadales</taxon>
        <taxon>Marinobacteraceae</taxon>
        <taxon>Marinobacter</taxon>
    </lineage>
</organism>